<feature type="transmembrane region" description="Helical" evidence="8">
    <location>
        <begin position="286"/>
        <end position="302"/>
    </location>
</feature>
<reference evidence="12" key="2">
    <citation type="submission" date="2022-06" db="EMBL/GenBank/DDBJ databases">
        <title>Isolation of gut microbiota from human fecal samples.</title>
        <authorList>
            <person name="Pamer E.G."/>
            <person name="Barat B."/>
            <person name="Waligurski E."/>
            <person name="Medina S."/>
            <person name="Paddock L."/>
            <person name="Mostad J."/>
        </authorList>
    </citation>
    <scope>NUCLEOTIDE SEQUENCE</scope>
    <source>
        <strain evidence="12">DFI.6.22</strain>
    </source>
</reference>
<dbReference type="PROSITE" id="PS00211">
    <property type="entry name" value="ABC_TRANSPORTER_1"/>
    <property type="match status" value="1"/>
</dbReference>
<dbReference type="InterPro" id="IPR003593">
    <property type="entry name" value="AAA+_ATPase"/>
</dbReference>
<dbReference type="EMBL" id="JANGBQ010000003">
    <property type="protein sequence ID" value="MCQ5081754.1"/>
    <property type="molecule type" value="Genomic_DNA"/>
</dbReference>
<keyword evidence="3" id="KW-0547">Nucleotide-binding</keyword>
<dbReference type="InterPro" id="IPR036640">
    <property type="entry name" value="ABC1_TM_sf"/>
</dbReference>
<evidence type="ECO:0000256" key="7">
    <source>
        <dbReference type="SAM" id="MobiDB-lite"/>
    </source>
</evidence>
<dbReference type="InterPro" id="IPR003439">
    <property type="entry name" value="ABC_transporter-like_ATP-bd"/>
</dbReference>
<name>A0A9P3ZJB8_9BACT</name>
<feature type="transmembrane region" description="Helical" evidence="8">
    <location>
        <begin position="170"/>
        <end position="191"/>
    </location>
</feature>
<comment type="caution">
    <text evidence="11">The sequence shown here is derived from an EMBL/GenBank/DDBJ whole genome shotgun (WGS) entry which is preliminary data.</text>
</comment>
<dbReference type="AlphaFoldDB" id="A0A9P3ZJB8"/>
<dbReference type="RefSeq" id="WP_022332218.1">
    <property type="nucleotide sequence ID" value="NZ_DAWDUM010000009.1"/>
</dbReference>
<dbReference type="CDD" id="cd03228">
    <property type="entry name" value="ABCC_MRP_Like"/>
    <property type="match status" value="1"/>
</dbReference>
<feature type="compositionally biased region" description="Low complexity" evidence="7">
    <location>
        <begin position="356"/>
        <end position="374"/>
    </location>
</feature>
<dbReference type="Proteomes" id="UP000323119">
    <property type="component" value="Unassembled WGS sequence"/>
</dbReference>
<keyword evidence="6 8" id="KW-0472">Membrane</keyword>
<dbReference type="Gene3D" id="3.40.50.300">
    <property type="entry name" value="P-loop containing nucleotide triphosphate hydrolases"/>
    <property type="match status" value="1"/>
</dbReference>
<dbReference type="GO" id="GO:0016887">
    <property type="term" value="F:ATP hydrolysis activity"/>
    <property type="evidence" value="ECO:0007669"/>
    <property type="project" value="InterPro"/>
</dbReference>
<dbReference type="Proteomes" id="UP001205035">
    <property type="component" value="Unassembled WGS sequence"/>
</dbReference>
<feature type="transmembrane region" description="Helical" evidence="8">
    <location>
        <begin position="138"/>
        <end position="164"/>
    </location>
</feature>
<sequence length="604" mass="65104">MNETIGIIPRAFRRRGVWVACTLLLRAGLNFLGLAMLLPVLALVLDPGSLEGGGVLTRAYEGLGFASQRTFALAVCAAVVGVIVLKCLLGLWLARVERTYIYDLYRTLSRRLLVTYHDRGLPFVKASNSAVLARNVNVVCLAFAAGVLKPAAAIAAEAMLLVLLFGALMWYTPLAALLALAVFLPSIWLYYGLVRNRINRYGELENKAQREKARLVAETFRGYADIEINNAFPMMLRQFDRAMDQVIRTRLRETAIGLLPQTFTEVGLAVGMALLVALSLGDGDGRAQMLFGVFAVAALRLMPSVRNIMTGWTAIKYNRYTIGILRDAAADCPPAPANPDCRDTPGPRSTSAATVAPGNSGNSGNSGNPGNPAADTASSPEKLPFRHEIAVRDLRFRFADGGRELFHGLSLTIRKGERIGIRGASGAGKTTLFNLLLGLYEPSGGEIAIDGTPLTAANRRAWQNRIGYVSQNLFIADGSFAANVALGIPAGEVDRERVMQALRAAQLGELVTGLAKGIDTHVGECGCRLSGGQRQRIGIARALYRQADVLFFDEATSALDSRTEEEINRSIAGLAARDAGLTLVVIAHRESSLEYCNRIITIGE</sequence>
<proteinExistence type="predicted"/>
<dbReference type="InterPro" id="IPR027417">
    <property type="entry name" value="P-loop_NTPase"/>
</dbReference>
<evidence type="ECO:0000259" key="9">
    <source>
        <dbReference type="PROSITE" id="PS50893"/>
    </source>
</evidence>
<feature type="transmembrane region" description="Helical" evidence="8">
    <location>
        <begin position="71"/>
        <end position="94"/>
    </location>
</feature>
<evidence type="ECO:0000313" key="13">
    <source>
        <dbReference type="Proteomes" id="UP000323119"/>
    </source>
</evidence>
<dbReference type="GO" id="GO:0005524">
    <property type="term" value="F:ATP binding"/>
    <property type="evidence" value="ECO:0007669"/>
    <property type="project" value="UniProtKB-KW"/>
</dbReference>
<dbReference type="GO" id="GO:0034040">
    <property type="term" value="F:ATPase-coupled lipid transmembrane transporter activity"/>
    <property type="evidence" value="ECO:0007669"/>
    <property type="project" value="TreeGrafter"/>
</dbReference>
<evidence type="ECO:0000256" key="6">
    <source>
        <dbReference type="ARBA" id="ARBA00023136"/>
    </source>
</evidence>
<dbReference type="InterPro" id="IPR017871">
    <property type="entry name" value="ABC_transporter-like_CS"/>
</dbReference>
<evidence type="ECO:0000313" key="12">
    <source>
        <dbReference type="EMBL" id="MCQ5081754.1"/>
    </source>
</evidence>
<dbReference type="PANTHER" id="PTHR24221">
    <property type="entry name" value="ATP-BINDING CASSETTE SUB-FAMILY B"/>
    <property type="match status" value="1"/>
</dbReference>
<evidence type="ECO:0000256" key="4">
    <source>
        <dbReference type="ARBA" id="ARBA00022840"/>
    </source>
</evidence>
<evidence type="ECO:0000256" key="3">
    <source>
        <dbReference type="ARBA" id="ARBA00022741"/>
    </source>
</evidence>
<accession>A0A9P3ZJB8</accession>
<comment type="subcellular location">
    <subcellularLocation>
        <location evidence="1">Cell membrane</location>
        <topology evidence="1">Multi-pass membrane protein</topology>
    </subcellularLocation>
</comment>
<protein>
    <submittedName>
        <fullName evidence="11 12">ABC transporter ATP-binding protein</fullName>
    </submittedName>
</protein>
<evidence type="ECO:0000256" key="8">
    <source>
        <dbReference type="SAM" id="Phobius"/>
    </source>
</evidence>
<evidence type="ECO:0000313" key="11">
    <source>
        <dbReference type="EMBL" id="KAA2560434.1"/>
    </source>
</evidence>
<reference evidence="11 13" key="1">
    <citation type="journal article" date="2019" name="Nat. Med.">
        <title>A library of human gut bacterial isolates paired with longitudinal multiomics data enables mechanistic microbiome research.</title>
        <authorList>
            <person name="Poyet M."/>
            <person name="Groussin M."/>
            <person name="Gibbons S.M."/>
            <person name="Avila-Pacheco J."/>
            <person name="Jiang X."/>
            <person name="Kearney S.M."/>
            <person name="Perrotta A.R."/>
            <person name="Berdy B."/>
            <person name="Zhao S."/>
            <person name="Lieberman T.D."/>
            <person name="Swanson P.K."/>
            <person name="Smith M."/>
            <person name="Roesemann S."/>
            <person name="Alexander J.E."/>
            <person name="Rich S.A."/>
            <person name="Livny J."/>
            <person name="Vlamakis H."/>
            <person name="Clish C."/>
            <person name="Bullock K."/>
            <person name="Deik A."/>
            <person name="Scott J."/>
            <person name="Pierce K.A."/>
            <person name="Xavier R.J."/>
            <person name="Alm E.J."/>
        </authorList>
    </citation>
    <scope>NUCLEOTIDE SEQUENCE [LARGE SCALE GENOMIC DNA]</scope>
    <source>
        <strain evidence="11 13">BIOML-A204</strain>
    </source>
</reference>
<gene>
    <name evidence="11" type="ORF">F2S36_09985</name>
    <name evidence="12" type="ORF">NE651_02485</name>
</gene>
<keyword evidence="2 8" id="KW-0812">Transmembrane</keyword>
<feature type="region of interest" description="Disordered" evidence="7">
    <location>
        <begin position="336"/>
        <end position="382"/>
    </location>
</feature>
<feature type="domain" description="ABC transmembrane type-1" evidence="10">
    <location>
        <begin position="17"/>
        <end position="315"/>
    </location>
</feature>
<dbReference type="SUPFAM" id="SSF52540">
    <property type="entry name" value="P-loop containing nucleoside triphosphate hydrolases"/>
    <property type="match status" value="1"/>
</dbReference>
<dbReference type="PROSITE" id="PS50893">
    <property type="entry name" value="ABC_TRANSPORTER_2"/>
    <property type="match status" value="1"/>
</dbReference>
<dbReference type="Pfam" id="PF00005">
    <property type="entry name" value="ABC_tran"/>
    <property type="match status" value="1"/>
</dbReference>
<dbReference type="InterPro" id="IPR039421">
    <property type="entry name" value="Type_1_exporter"/>
</dbReference>
<feature type="domain" description="ABC transporter" evidence="9">
    <location>
        <begin position="389"/>
        <end position="604"/>
    </location>
</feature>
<dbReference type="SUPFAM" id="SSF90123">
    <property type="entry name" value="ABC transporter transmembrane region"/>
    <property type="match status" value="1"/>
</dbReference>
<dbReference type="GO" id="GO:0140359">
    <property type="term" value="F:ABC-type transporter activity"/>
    <property type="evidence" value="ECO:0007669"/>
    <property type="project" value="InterPro"/>
</dbReference>
<evidence type="ECO:0000256" key="2">
    <source>
        <dbReference type="ARBA" id="ARBA00022692"/>
    </source>
</evidence>
<feature type="transmembrane region" description="Helical" evidence="8">
    <location>
        <begin position="17"/>
        <end position="45"/>
    </location>
</feature>
<dbReference type="GO" id="GO:0005886">
    <property type="term" value="C:plasma membrane"/>
    <property type="evidence" value="ECO:0007669"/>
    <property type="project" value="UniProtKB-SubCell"/>
</dbReference>
<keyword evidence="4 11" id="KW-0067">ATP-binding</keyword>
<dbReference type="PANTHER" id="PTHR24221:SF654">
    <property type="entry name" value="ATP-BINDING CASSETTE SUB-FAMILY B MEMBER 6"/>
    <property type="match status" value="1"/>
</dbReference>
<dbReference type="EMBL" id="VVUY01000007">
    <property type="protein sequence ID" value="KAA2560434.1"/>
    <property type="molecule type" value="Genomic_DNA"/>
</dbReference>
<feature type="transmembrane region" description="Helical" evidence="8">
    <location>
        <begin position="258"/>
        <end position="280"/>
    </location>
</feature>
<dbReference type="PROSITE" id="PS50929">
    <property type="entry name" value="ABC_TM1F"/>
    <property type="match status" value="1"/>
</dbReference>
<evidence type="ECO:0000256" key="5">
    <source>
        <dbReference type="ARBA" id="ARBA00022989"/>
    </source>
</evidence>
<evidence type="ECO:0000259" key="10">
    <source>
        <dbReference type="PROSITE" id="PS50929"/>
    </source>
</evidence>
<organism evidence="11 13">
    <name type="scientific">Alistipes onderdonkii</name>
    <dbReference type="NCBI Taxonomy" id="328813"/>
    <lineage>
        <taxon>Bacteria</taxon>
        <taxon>Pseudomonadati</taxon>
        <taxon>Bacteroidota</taxon>
        <taxon>Bacteroidia</taxon>
        <taxon>Bacteroidales</taxon>
        <taxon>Rikenellaceae</taxon>
        <taxon>Alistipes</taxon>
    </lineage>
</organism>
<dbReference type="SMART" id="SM00382">
    <property type="entry name" value="AAA"/>
    <property type="match status" value="1"/>
</dbReference>
<keyword evidence="5 8" id="KW-1133">Transmembrane helix</keyword>
<evidence type="ECO:0000256" key="1">
    <source>
        <dbReference type="ARBA" id="ARBA00004651"/>
    </source>
</evidence>
<dbReference type="InterPro" id="IPR011527">
    <property type="entry name" value="ABC1_TM_dom"/>
</dbReference>
<dbReference type="Gene3D" id="1.20.1560.10">
    <property type="entry name" value="ABC transporter type 1, transmembrane domain"/>
    <property type="match status" value="1"/>
</dbReference>